<keyword evidence="17" id="KW-1185">Reference proteome</keyword>
<evidence type="ECO:0000313" key="17">
    <source>
        <dbReference type="Proteomes" id="UP000694548"/>
    </source>
</evidence>
<dbReference type="GeneTree" id="ENSGT01150000286977"/>
<comment type="similarity">
    <text evidence="2">Belongs to the krueppel C2H2-type zinc-finger protein family.</text>
</comment>
<dbReference type="InterPro" id="IPR036236">
    <property type="entry name" value="Znf_C2H2_sf"/>
</dbReference>
<feature type="domain" description="C2H2-type" evidence="15">
    <location>
        <begin position="241"/>
        <end position="268"/>
    </location>
</feature>
<feature type="compositionally biased region" description="Polar residues" evidence="14">
    <location>
        <begin position="140"/>
        <end position="151"/>
    </location>
</feature>
<dbReference type="SUPFAM" id="SSF57667">
    <property type="entry name" value="beta-beta-alpha zinc fingers"/>
    <property type="match status" value="2"/>
</dbReference>
<keyword evidence="3" id="KW-1017">Isopeptide bond</keyword>
<evidence type="ECO:0000256" key="4">
    <source>
        <dbReference type="ARBA" id="ARBA00022723"/>
    </source>
</evidence>
<keyword evidence="6 13" id="KW-0863">Zinc-finger</keyword>
<dbReference type="GO" id="GO:0000981">
    <property type="term" value="F:DNA-binding transcription factor activity, RNA polymerase II-specific"/>
    <property type="evidence" value="ECO:0007669"/>
    <property type="project" value="TreeGrafter"/>
</dbReference>
<evidence type="ECO:0000256" key="11">
    <source>
        <dbReference type="ARBA" id="ARBA00023163"/>
    </source>
</evidence>
<evidence type="ECO:0000256" key="10">
    <source>
        <dbReference type="ARBA" id="ARBA00023125"/>
    </source>
</evidence>
<keyword evidence="12" id="KW-0539">Nucleus</keyword>
<dbReference type="PANTHER" id="PTHR23235:SF142">
    <property type="entry name" value="ZINC FINGER PROTEIN 384"/>
    <property type="match status" value="1"/>
</dbReference>
<evidence type="ECO:0000256" key="9">
    <source>
        <dbReference type="ARBA" id="ARBA00023015"/>
    </source>
</evidence>
<comment type="subcellular location">
    <subcellularLocation>
        <location evidence="1">Nucleus</location>
    </subcellularLocation>
</comment>
<evidence type="ECO:0000256" key="14">
    <source>
        <dbReference type="SAM" id="MobiDB-lite"/>
    </source>
</evidence>
<feature type="domain" description="C2H2-type" evidence="15">
    <location>
        <begin position="185"/>
        <end position="212"/>
    </location>
</feature>
<evidence type="ECO:0000256" key="2">
    <source>
        <dbReference type="ARBA" id="ARBA00006991"/>
    </source>
</evidence>
<evidence type="ECO:0000313" key="16">
    <source>
        <dbReference type="Ensembl" id="ENSNFUP00015023258.1"/>
    </source>
</evidence>
<dbReference type="Gene3D" id="3.30.160.60">
    <property type="entry name" value="Classic Zinc Finger"/>
    <property type="match status" value="4"/>
</dbReference>
<dbReference type="PROSITE" id="PS00028">
    <property type="entry name" value="ZINC_FINGER_C2H2_1"/>
    <property type="match status" value="4"/>
</dbReference>
<evidence type="ECO:0000256" key="6">
    <source>
        <dbReference type="ARBA" id="ARBA00022771"/>
    </source>
</evidence>
<keyword evidence="10" id="KW-0238">DNA-binding</keyword>
<dbReference type="FunFam" id="3.30.160.60:FF:001370">
    <property type="entry name" value="Zinc finger protein"/>
    <property type="match status" value="1"/>
</dbReference>
<reference evidence="16" key="1">
    <citation type="submission" date="2025-08" db="UniProtKB">
        <authorList>
            <consortium name="Ensembl"/>
        </authorList>
    </citation>
    <scope>IDENTIFICATION</scope>
</reference>
<reference evidence="16" key="2">
    <citation type="submission" date="2025-09" db="UniProtKB">
        <authorList>
            <consortium name="Ensembl"/>
        </authorList>
    </citation>
    <scope>IDENTIFICATION</scope>
</reference>
<organism evidence="16 17">
    <name type="scientific">Nothobranchius furzeri</name>
    <name type="common">Turquoise killifish</name>
    <dbReference type="NCBI Taxonomy" id="105023"/>
    <lineage>
        <taxon>Eukaryota</taxon>
        <taxon>Metazoa</taxon>
        <taxon>Chordata</taxon>
        <taxon>Craniata</taxon>
        <taxon>Vertebrata</taxon>
        <taxon>Euteleostomi</taxon>
        <taxon>Actinopterygii</taxon>
        <taxon>Neopterygii</taxon>
        <taxon>Teleostei</taxon>
        <taxon>Neoteleostei</taxon>
        <taxon>Acanthomorphata</taxon>
        <taxon>Ovalentaria</taxon>
        <taxon>Atherinomorphae</taxon>
        <taxon>Cyprinodontiformes</taxon>
        <taxon>Nothobranchiidae</taxon>
        <taxon>Nothobranchius</taxon>
    </lineage>
</organism>
<evidence type="ECO:0000256" key="7">
    <source>
        <dbReference type="ARBA" id="ARBA00022833"/>
    </source>
</evidence>
<evidence type="ECO:0000256" key="12">
    <source>
        <dbReference type="ARBA" id="ARBA00023242"/>
    </source>
</evidence>
<dbReference type="SMART" id="SM00355">
    <property type="entry name" value="ZnF_C2H2"/>
    <property type="match status" value="4"/>
</dbReference>
<dbReference type="Ensembl" id="ENSNFUT00015024327.1">
    <property type="protein sequence ID" value="ENSNFUP00015023258.1"/>
    <property type="gene ID" value="ENSNFUG00015011252.1"/>
</dbReference>
<evidence type="ECO:0000259" key="15">
    <source>
        <dbReference type="PROSITE" id="PS50157"/>
    </source>
</evidence>
<dbReference type="InterPro" id="IPR013087">
    <property type="entry name" value="Znf_C2H2_type"/>
</dbReference>
<dbReference type="Proteomes" id="UP000694548">
    <property type="component" value="Unassembled WGS sequence"/>
</dbReference>
<dbReference type="GO" id="GO:0005634">
    <property type="term" value="C:nucleus"/>
    <property type="evidence" value="ECO:0007669"/>
    <property type="project" value="UniProtKB-SubCell"/>
</dbReference>
<dbReference type="PROSITE" id="PS50157">
    <property type="entry name" value="ZINC_FINGER_C2H2_2"/>
    <property type="match status" value="4"/>
</dbReference>
<proteinExistence type="inferred from homology"/>
<keyword evidence="11" id="KW-0804">Transcription</keyword>
<dbReference type="FunFam" id="3.30.160.60:FF:000617">
    <property type="entry name" value="Zinc finger protein 777"/>
    <property type="match status" value="1"/>
</dbReference>
<feature type="region of interest" description="Disordered" evidence="14">
    <location>
        <begin position="123"/>
        <end position="180"/>
    </location>
</feature>
<keyword evidence="4" id="KW-0479">Metal-binding</keyword>
<keyword evidence="7" id="KW-0862">Zinc</keyword>
<feature type="domain" description="C2H2-type" evidence="15">
    <location>
        <begin position="269"/>
        <end position="293"/>
    </location>
</feature>
<keyword evidence="5" id="KW-0677">Repeat</keyword>
<evidence type="ECO:0000256" key="8">
    <source>
        <dbReference type="ARBA" id="ARBA00022843"/>
    </source>
</evidence>
<evidence type="ECO:0000256" key="13">
    <source>
        <dbReference type="PROSITE-ProRule" id="PRU00042"/>
    </source>
</evidence>
<name>A0A8C6LVJ5_NOTFU</name>
<dbReference type="PANTHER" id="PTHR23235">
    <property type="entry name" value="KRUEPPEL-LIKE TRANSCRIPTION FACTOR"/>
    <property type="match status" value="1"/>
</dbReference>
<accession>A0A8C6LVJ5</accession>
<protein>
    <recommendedName>
        <fullName evidence="15">C2H2-type domain-containing protein</fullName>
    </recommendedName>
</protein>
<feature type="domain" description="C2H2-type" evidence="15">
    <location>
        <begin position="213"/>
        <end position="240"/>
    </location>
</feature>
<dbReference type="GO" id="GO:0000978">
    <property type="term" value="F:RNA polymerase II cis-regulatory region sequence-specific DNA binding"/>
    <property type="evidence" value="ECO:0007669"/>
    <property type="project" value="TreeGrafter"/>
</dbReference>
<dbReference type="AlphaFoldDB" id="A0A8C6LVJ5"/>
<dbReference type="Pfam" id="PF00096">
    <property type="entry name" value="zf-C2H2"/>
    <property type="match status" value="4"/>
</dbReference>
<evidence type="ECO:0000256" key="5">
    <source>
        <dbReference type="ARBA" id="ARBA00022737"/>
    </source>
</evidence>
<dbReference type="FunFam" id="3.30.160.60:FF:001158">
    <property type="entry name" value="zinc finger protein 22"/>
    <property type="match status" value="1"/>
</dbReference>
<keyword evidence="9" id="KW-0805">Transcription regulation</keyword>
<evidence type="ECO:0000256" key="3">
    <source>
        <dbReference type="ARBA" id="ARBA00022499"/>
    </source>
</evidence>
<evidence type="ECO:0000256" key="1">
    <source>
        <dbReference type="ARBA" id="ARBA00004123"/>
    </source>
</evidence>
<dbReference type="FunFam" id="3.30.160.60:FF:003288">
    <property type="entry name" value="Uncharacterized protein"/>
    <property type="match status" value="1"/>
</dbReference>
<keyword evidence="8" id="KW-0832">Ubl conjugation</keyword>
<dbReference type="GO" id="GO:0008270">
    <property type="term" value="F:zinc ion binding"/>
    <property type="evidence" value="ECO:0007669"/>
    <property type="project" value="UniProtKB-KW"/>
</dbReference>
<sequence length="293" mass="34372">MSSAQSLREVIRERLTAAAAEIFSEFEKTIVRYEEEIDQLKFMLKLKFHPVGPVVKLLKHHVWENEEVLTDQQHFNQESTSILDLKKPDHPLIKEEQQELCIYQHEEQFILKQENVTFRNPPLCRSSSKAENQDQDGCRNGNSERNSNEDLTQNKRRQQNKDHRYSVDSQKLKKNKRAHRDERPFKCKLCGKSFNYNNVLTLHIRTHTGERPFKCEVCGKGFTKSGDLTRHIRTHTGEKPFRCETCGKCFSQRSSLTDHLRTHTGEKPYPCATCGKCFSLKRNLAYHMKTLHR</sequence>